<dbReference type="AlphaFoldDB" id="A0A5B7C5G5"/>
<keyword evidence="3" id="KW-0805">Transcription regulation</keyword>
<evidence type="ECO:0000256" key="1">
    <source>
        <dbReference type="ARBA" id="ARBA00004123"/>
    </source>
</evidence>
<keyword evidence="4" id="KW-0238">DNA-binding</keyword>
<feature type="domain" description="Basic leucine-zipper C-terminal" evidence="8">
    <location>
        <begin position="1"/>
        <end position="119"/>
    </location>
</feature>
<dbReference type="EMBL" id="GHES01045415">
    <property type="protein sequence ID" value="MPA75974.1"/>
    <property type="molecule type" value="Transcribed_RNA"/>
</dbReference>
<dbReference type="InterPro" id="IPR020983">
    <property type="entry name" value="Basic_leucine-zipper_C"/>
</dbReference>
<evidence type="ECO:0000256" key="3">
    <source>
        <dbReference type="ARBA" id="ARBA00023015"/>
    </source>
</evidence>
<evidence type="ECO:0000256" key="6">
    <source>
        <dbReference type="ARBA" id="ARBA00023242"/>
    </source>
</evidence>
<proteinExistence type="inferred from homology"/>
<evidence type="ECO:0000313" key="9">
    <source>
        <dbReference type="EMBL" id="MPA75974.1"/>
    </source>
</evidence>
<evidence type="ECO:0000256" key="2">
    <source>
        <dbReference type="ARBA" id="ARBA00007163"/>
    </source>
</evidence>
<protein>
    <submittedName>
        <fullName evidence="9">Putative light-inducible protein CPRF2-like</fullName>
    </submittedName>
</protein>
<keyword evidence="5" id="KW-0804">Transcription</keyword>
<evidence type="ECO:0000256" key="7">
    <source>
        <dbReference type="SAM" id="MobiDB-lite"/>
    </source>
</evidence>
<comment type="similarity">
    <text evidence="2">Belongs to the bZIP family.</text>
</comment>
<dbReference type="GO" id="GO:0005634">
    <property type="term" value="C:nucleus"/>
    <property type="evidence" value="ECO:0007669"/>
    <property type="project" value="UniProtKB-SubCell"/>
</dbReference>
<name>A0A5B7C5G5_DAVIN</name>
<evidence type="ECO:0000256" key="5">
    <source>
        <dbReference type="ARBA" id="ARBA00023163"/>
    </source>
</evidence>
<dbReference type="Pfam" id="PF12498">
    <property type="entry name" value="bZIP_C"/>
    <property type="match status" value="1"/>
</dbReference>
<evidence type="ECO:0000256" key="4">
    <source>
        <dbReference type="ARBA" id="ARBA00023125"/>
    </source>
</evidence>
<evidence type="ECO:0000259" key="8">
    <source>
        <dbReference type="Pfam" id="PF12498"/>
    </source>
</evidence>
<reference evidence="9" key="1">
    <citation type="submission" date="2019-08" db="EMBL/GenBank/DDBJ databases">
        <title>Reference gene set and small RNA set construction with multiple tissues from Davidia involucrata Baill.</title>
        <authorList>
            <person name="Yang H."/>
            <person name="Zhou C."/>
            <person name="Li G."/>
            <person name="Wang J."/>
            <person name="Gao P."/>
            <person name="Wang M."/>
            <person name="Wang R."/>
            <person name="Zhao Y."/>
        </authorList>
    </citation>
    <scope>NUCLEOTIDE SEQUENCE</scope>
    <source>
        <tissue evidence="9">Mixed with DoveR01_LX</tissue>
    </source>
</reference>
<keyword evidence="6" id="KW-0539">Nucleus</keyword>
<organism evidence="9">
    <name type="scientific">Davidia involucrata</name>
    <name type="common">Dove tree</name>
    <dbReference type="NCBI Taxonomy" id="16924"/>
    <lineage>
        <taxon>Eukaryota</taxon>
        <taxon>Viridiplantae</taxon>
        <taxon>Streptophyta</taxon>
        <taxon>Embryophyta</taxon>
        <taxon>Tracheophyta</taxon>
        <taxon>Spermatophyta</taxon>
        <taxon>Magnoliopsida</taxon>
        <taxon>eudicotyledons</taxon>
        <taxon>Gunneridae</taxon>
        <taxon>Pentapetalae</taxon>
        <taxon>asterids</taxon>
        <taxon>Cornales</taxon>
        <taxon>Nyssaceae</taxon>
        <taxon>Davidia</taxon>
    </lineage>
</organism>
<sequence>MAEEMVKRITGLNPMFQAVSEISTVGMPSFSGSPSDTSADAAVPVQDDPKQHFYQPTANNHMSSHDPRFQNGLVDIPLVDNVQQNPATSAVGGNKMGRTASMQRVASLEHLQKRIRGGTSPCGTQCSGDL</sequence>
<dbReference type="PANTHER" id="PTHR46408:SF10">
    <property type="entry name" value="BASIC LEUCINE ZIPPER 63"/>
    <property type="match status" value="1"/>
</dbReference>
<dbReference type="GO" id="GO:0003677">
    <property type="term" value="F:DNA binding"/>
    <property type="evidence" value="ECO:0007669"/>
    <property type="project" value="UniProtKB-KW"/>
</dbReference>
<feature type="region of interest" description="Disordered" evidence="7">
    <location>
        <begin position="50"/>
        <end position="71"/>
    </location>
</feature>
<dbReference type="PANTHER" id="PTHR46408">
    <property type="entry name" value="BASIC LEUCINE ZIPPER 63"/>
    <property type="match status" value="1"/>
</dbReference>
<accession>A0A5B7C5G5</accession>
<gene>
    <name evidence="9" type="ORF">Din_045415</name>
</gene>
<comment type="subcellular location">
    <subcellularLocation>
        <location evidence="1">Nucleus</location>
    </subcellularLocation>
</comment>